<proteinExistence type="predicted"/>
<accession>A0A0A6P7P9</accession>
<gene>
    <name evidence="1" type="ORF">PN36_07610</name>
</gene>
<dbReference type="AlphaFoldDB" id="A0A0A6P7P9"/>
<keyword evidence="2" id="KW-1185">Reference proteome</keyword>
<organism evidence="1 2">
    <name type="scientific">Candidatus Thiomargarita nelsonii</name>
    <dbReference type="NCBI Taxonomy" id="1003181"/>
    <lineage>
        <taxon>Bacteria</taxon>
        <taxon>Pseudomonadati</taxon>
        <taxon>Pseudomonadota</taxon>
        <taxon>Gammaproteobacteria</taxon>
        <taxon>Thiotrichales</taxon>
        <taxon>Thiotrichaceae</taxon>
        <taxon>Thiomargarita</taxon>
    </lineage>
</organism>
<dbReference type="EMBL" id="JSZA02000022">
    <property type="protein sequence ID" value="KHD06319.1"/>
    <property type="molecule type" value="Genomic_DNA"/>
</dbReference>
<dbReference type="Proteomes" id="UP000030428">
    <property type="component" value="Unassembled WGS sequence"/>
</dbReference>
<protein>
    <submittedName>
        <fullName evidence="1">Uncharacterized protein</fullName>
    </submittedName>
</protein>
<reference evidence="1 2" key="1">
    <citation type="journal article" date="2016" name="Front. Microbiol.">
        <title>Single-Cell (Meta-)Genomics of a Dimorphic Candidatus Thiomargarita nelsonii Reveals Genomic Plasticity.</title>
        <authorList>
            <person name="Flood B.E."/>
            <person name="Fliss P."/>
            <person name="Jones D.S."/>
            <person name="Dick G.J."/>
            <person name="Jain S."/>
            <person name="Kaster A.K."/>
            <person name="Winkel M."/>
            <person name="Mussmann M."/>
            <person name="Bailey J."/>
        </authorList>
    </citation>
    <scope>NUCLEOTIDE SEQUENCE [LARGE SCALE GENOMIC DNA]</scope>
    <source>
        <strain evidence="1">Hydrate Ridge</strain>
    </source>
</reference>
<name>A0A0A6P7P9_9GAMM</name>
<evidence type="ECO:0000313" key="1">
    <source>
        <dbReference type="EMBL" id="KHD06319.1"/>
    </source>
</evidence>
<evidence type="ECO:0000313" key="2">
    <source>
        <dbReference type="Proteomes" id="UP000030428"/>
    </source>
</evidence>
<sequence length="264" mass="30178">MEINNSLPWIWLGFDEIYVRQPGSSTWEILSQDEVSWAARVFVSGGEKFLRQPGQKLGWHEAGLELDKVVLKQLLEYVGESAVLFAPPRQTQVLQRVAQEMDSPPQAISLDSRLMVNQETVSIRSWQGKTDIYVFDWTRLAVIRQFFKEQPSLFDACPFPVLMTAKAYVEGKMEILAYYQGGLGASTAILEPPLQYHQERREVGLGLVWAWGFGLRMWQWALKPVALPSGDRWFFECVPPNICRVSGGGEQWTLLEPVMEVCFF</sequence>
<comment type="caution">
    <text evidence="1">The sequence shown here is derived from an EMBL/GenBank/DDBJ whole genome shotgun (WGS) entry which is preliminary data.</text>
</comment>